<evidence type="ECO:0000313" key="4">
    <source>
        <dbReference type="Proteomes" id="UP000637757"/>
    </source>
</evidence>
<comment type="caution">
    <text evidence="3">The sequence shown here is derived from an EMBL/GenBank/DDBJ whole genome shotgun (WGS) entry which is preliminary data.</text>
</comment>
<dbReference type="InterPro" id="IPR009045">
    <property type="entry name" value="Zn_M74/Hedgehog-like"/>
</dbReference>
<dbReference type="InterPro" id="IPR052179">
    <property type="entry name" value="DD-CPase-like"/>
</dbReference>
<sequence length="244" mass="27833">MKKETRKKAKGGAKSMIYFSLFILLVGCLLFVWYFHEGMNQQTVVTTPLASEQATSLNASEHNQQDSPWQLLLVNKEHAIPSNYTIKLRKVSGGERVDERIYTPLMSMLEEAKKANLGELPIVVAGYRSQEQQEQILKQKIAEFEKTGYSNKEAKQQASQWAALPGYSEHQIGLAVDLNGATYDLYPWLQENSYKYGFILRYPSNKTEITSISGEIWHYRYVGVKVATEIYKNGLCLEEYLGEV</sequence>
<dbReference type="SUPFAM" id="SSF55166">
    <property type="entry name" value="Hedgehog/DD-peptidase"/>
    <property type="match status" value="1"/>
</dbReference>
<dbReference type="PROSITE" id="PS51257">
    <property type="entry name" value="PROKAR_LIPOPROTEIN"/>
    <property type="match status" value="1"/>
</dbReference>
<evidence type="ECO:0000259" key="2">
    <source>
        <dbReference type="Pfam" id="PF02557"/>
    </source>
</evidence>
<evidence type="ECO:0000256" key="1">
    <source>
        <dbReference type="SAM" id="Phobius"/>
    </source>
</evidence>
<accession>A0A931B2L7</accession>
<name>A0A931B2L7_9ENTE</name>
<dbReference type="CDD" id="cd14852">
    <property type="entry name" value="LD-carboxypeptidase"/>
    <property type="match status" value="1"/>
</dbReference>
<gene>
    <name evidence="3" type="ORF">IC227_06910</name>
</gene>
<dbReference type="Proteomes" id="UP000637757">
    <property type="component" value="Unassembled WGS sequence"/>
</dbReference>
<organism evidence="3 4">
    <name type="scientific">Enterococcus lacertideformus</name>
    <dbReference type="NCBI Taxonomy" id="2771493"/>
    <lineage>
        <taxon>Bacteria</taxon>
        <taxon>Bacillati</taxon>
        <taxon>Bacillota</taxon>
        <taxon>Bacilli</taxon>
        <taxon>Lactobacillales</taxon>
        <taxon>Enterococcaceae</taxon>
        <taxon>Enterococcus</taxon>
    </lineage>
</organism>
<dbReference type="Gene3D" id="3.30.1380.10">
    <property type="match status" value="1"/>
</dbReference>
<keyword evidence="1" id="KW-0812">Transmembrane</keyword>
<protein>
    <submittedName>
        <fullName evidence="3">M15 family metallopeptidase</fullName>
    </submittedName>
</protein>
<dbReference type="Pfam" id="PF02557">
    <property type="entry name" value="VanY"/>
    <property type="match status" value="1"/>
</dbReference>
<proteinExistence type="predicted"/>
<evidence type="ECO:0000313" key="3">
    <source>
        <dbReference type="EMBL" id="MBF8808092.1"/>
    </source>
</evidence>
<dbReference type="GO" id="GO:0006508">
    <property type="term" value="P:proteolysis"/>
    <property type="evidence" value="ECO:0007669"/>
    <property type="project" value="InterPro"/>
</dbReference>
<feature type="domain" description="D-alanyl-D-alanine carboxypeptidase-like core" evidence="2">
    <location>
        <begin position="96"/>
        <end position="223"/>
    </location>
</feature>
<feature type="transmembrane region" description="Helical" evidence="1">
    <location>
        <begin position="16"/>
        <end position="35"/>
    </location>
</feature>
<dbReference type="AlphaFoldDB" id="A0A931B2L7"/>
<dbReference type="PANTHER" id="PTHR34385">
    <property type="entry name" value="D-ALANYL-D-ALANINE CARBOXYPEPTIDASE"/>
    <property type="match status" value="1"/>
</dbReference>
<keyword evidence="1" id="KW-1133">Transmembrane helix</keyword>
<dbReference type="GO" id="GO:0008233">
    <property type="term" value="F:peptidase activity"/>
    <property type="evidence" value="ECO:0007669"/>
    <property type="project" value="InterPro"/>
</dbReference>
<keyword evidence="4" id="KW-1185">Reference proteome</keyword>
<dbReference type="InterPro" id="IPR003709">
    <property type="entry name" value="VanY-like_core_dom"/>
</dbReference>
<dbReference type="EMBL" id="JADAKE010000016">
    <property type="protein sequence ID" value="MBF8808092.1"/>
    <property type="molecule type" value="Genomic_DNA"/>
</dbReference>
<reference evidence="3" key="1">
    <citation type="submission" date="2020-09" db="EMBL/GenBank/DDBJ databases">
        <title>Genomic insights into the novelty and pathogenicity of a unique biofilm-forming Enterococcus sp. bacteria (Enterococcus lacertideformus) identified in reptiles.</title>
        <authorList>
            <person name="Agius J.E."/>
            <person name="Phalen D.N."/>
            <person name="Rose K."/>
            <person name="Eden J.-S."/>
        </authorList>
    </citation>
    <scope>NUCLEOTIDE SEQUENCE</scope>
    <source>
        <strain evidence="3">PHRS 0518</strain>
    </source>
</reference>
<keyword evidence="1" id="KW-0472">Membrane</keyword>
<dbReference type="InterPro" id="IPR058193">
    <property type="entry name" value="VanY/YodJ_core_dom"/>
</dbReference>
<dbReference type="PANTHER" id="PTHR34385:SF1">
    <property type="entry name" value="PEPTIDOGLYCAN L-ALANYL-D-GLUTAMATE ENDOPEPTIDASE CWLK"/>
    <property type="match status" value="1"/>
</dbReference>